<reference evidence="2 5" key="1">
    <citation type="submission" date="2021-01" db="EMBL/GenBank/DDBJ databases">
        <title>Diatom-associated Roseobacters Show Island Model of Population Structure.</title>
        <authorList>
            <person name="Qu L."/>
            <person name="Feng X."/>
            <person name="Chen Y."/>
            <person name="Li L."/>
            <person name="Wang X."/>
            <person name="Hu Z."/>
            <person name="Wang H."/>
            <person name="Luo H."/>
        </authorList>
    </citation>
    <scope>NUCLEOTIDE SEQUENCE</scope>
    <source>
        <strain evidence="3 5">CC28-63</strain>
        <strain evidence="2">CC28-69</strain>
    </source>
</reference>
<gene>
    <name evidence="2" type="ORF">JQX41_05000</name>
    <name evidence="3" type="ORF">JQX48_05000</name>
</gene>
<dbReference type="EMBL" id="JAFBXE010000003">
    <property type="protein sequence ID" value="MBM2411649.1"/>
    <property type="molecule type" value="Genomic_DNA"/>
</dbReference>
<evidence type="ECO:0000259" key="1">
    <source>
        <dbReference type="Pfam" id="PF09537"/>
    </source>
</evidence>
<dbReference type="Proteomes" id="UP000809440">
    <property type="component" value="Unassembled WGS sequence"/>
</dbReference>
<dbReference type="Proteomes" id="UP000755667">
    <property type="component" value="Unassembled WGS sequence"/>
</dbReference>
<dbReference type="InterPro" id="IPR019052">
    <property type="entry name" value="DUF2383"/>
</dbReference>
<sequence>MFETGPTTPNDYLRDLYTRIIDAKAGFDVMVDKAEPEFLDVATSFRDMHAAHASKIADLLHGHVDADGSLMGTVNKAVVSLRAFFDEIDEDLMDQVRSGEKWVLEAFREAEAHCAAPHEAQLIALRAELEDLLERTAHLD</sequence>
<dbReference type="EMBL" id="JAFBXF010000003">
    <property type="protein sequence ID" value="MBM2416316.1"/>
    <property type="molecule type" value="Genomic_DNA"/>
</dbReference>
<comment type="caution">
    <text evidence="2">The sequence shown here is derived from an EMBL/GenBank/DDBJ whole genome shotgun (WGS) entry which is preliminary data.</text>
</comment>
<dbReference type="AlphaFoldDB" id="A0A9Q2P817"/>
<dbReference type="Pfam" id="PF09537">
    <property type="entry name" value="DUF2383"/>
    <property type="match status" value="1"/>
</dbReference>
<evidence type="ECO:0000313" key="4">
    <source>
        <dbReference type="Proteomes" id="UP000755667"/>
    </source>
</evidence>
<evidence type="ECO:0000313" key="5">
    <source>
        <dbReference type="Proteomes" id="UP000809440"/>
    </source>
</evidence>
<protein>
    <submittedName>
        <fullName evidence="2">DUF2383 domain-containing protein</fullName>
    </submittedName>
</protein>
<dbReference type="OrthoDB" id="7857789at2"/>
<keyword evidence="5" id="KW-1185">Reference proteome</keyword>
<dbReference type="InterPro" id="IPR012347">
    <property type="entry name" value="Ferritin-like"/>
</dbReference>
<evidence type="ECO:0000313" key="3">
    <source>
        <dbReference type="EMBL" id="MBM2416316.1"/>
    </source>
</evidence>
<feature type="domain" description="DUF2383" evidence="1">
    <location>
        <begin position="12"/>
        <end position="110"/>
    </location>
</feature>
<dbReference type="Gene3D" id="1.20.1260.10">
    <property type="match status" value="1"/>
</dbReference>
<accession>A0A9Q2P817</accession>
<name>A0A9Q2P817_9RHOB</name>
<proteinExistence type="predicted"/>
<evidence type="ECO:0000313" key="2">
    <source>
        <dbReference type="EMBL" id="MBM2411649.1"/>
    </source>
</evidence>
<organism evidence="2 4">
    <name type="scientific">Marivita cryptomonadis</name>
    <dbReference type="NCBI Taxonomy" id="505252"/>
    <lineage>
        <taxon>Bacteria</taxon>
        <taxon>Pseudomonadati</taxon>
        <taxon>Pseudomonadota</taxon>
        <taxon>Alphaproteobacteria</taxon>
        <taxon>Rhodobacterales</taxon>
        <taxon>Roseobacteraceae</taxon>
        <taxon>Marivita</taxon>
    </lineage>
</organism>